<reference evidence="2 3" key="1">
    <citation type="submission" date="2024-08" db="EMBL/GenBank/DDBJ databases">
        <authorList>
            <person name="Ishaq N."/>
        </authorList>
    </citation>
    <scope>NUCLEOTIDE SEQUENCE [LARGE SCALE GENOMIC DNA]</scope>
    <source>
        <strain evidence="2 3">DSM 18651</strain>
    </source>
</reference>
<organism evidence="2 3">
    <name type="scientific">Microbulbifer epialgicus</name>
    <dbReference type="NCBI Taxonomy" id="393907"/>
    <lineage>
        <taxon>Bacteria</taxon>
        <taxon>Pseudomonadati</taxon>
        <taxon>Pseudomonadota</taxon>
        <taxon>Gammaproteobacteria</taxon>
        <taxon>Cellvibrionales</taxon>
        <taxon>Microbulbiferaceae</taxon>
        <taxon>Microbulbifer</taxon>
    </lineage>
</organism>
<evidence type="ECO:0000313" key="3">
    <source>
        <dbReference type="Proteomes" id="UP001569428"/>
    </source>
</evidence>
<proteinExistence type="predicted"/>
<dbReference type="Proteomes" id="UP001569428">
    <property type="component" value="Unassembled WGS sequence"/>
</dbReference>
<accession>A0ABV4NV10</accession>
<sequence length="188" mass="20875">MEIYLIGHGGRLESDGECEVPPNVILHFYCPDKKKFDSSWEKAIRSGSGVDHKDFSHEPHVSGSRCKNYRLAHPGGIKSLVSYASLHPLKNPYYVGSNLRDQLNCAVKDRAGEWYVSLQDVLNSVKPNGSICHVHWFACRDDITGIEDDFAKEAKGMYGGIALESNSKAPAGKLDMNKYAGLSLFQKK</sequence>
<keyword evidence="3" id="KW-1185">Reference proteome</keyword>
<comment type="caution">
    <text evidence="2">The sequence shown here is derived from an EMBL/GenBank/DDBJ whole genome shotgun (WGS) entry which is preliminary data.</text>
</comment>
<dbReference type="Pfam" id="PF21527">
    <property type="entry name" value="Stv"/>
    <property type="match status" value="1"/>
</dbReference>
<evidence type="ECO:0000313" key="2">
    <source>
        <dbReference type="EMBL" id="MFA0809589.1"/>
    </source>
</evidence>
<name>A0ABV4NV10_9GAMM</name>
<protein>
    <submittedName>
        <fullName evidence="2">Adhesin</fullName>
    </submittedName>
</protein>
<feature type="domain" description="Putative adhesin Stv" evidence="1">
    <location>
        <begin position="3"/>
        <end position="140"/>
    </location>
</feature>
<evidence type="ECO:0000259" key="1">
    <source>
        <dbReference type="Pfam" id="PF21527"/>
    </source>
</evidence>
<gene>
    <name evidence="2" type="ORF">ACCI49_01550</name>
</gene>
<dbReference type="InterPro" id="IPR049002">
    <property type="entry name" value="Stv"/>
</dbReference>
<dbReference type="RefSeq" id="WP_371837209.1">
    <property type="nucleotide sequence ID" value="NZ_JBGMEK010000002.1"/>
</dbReference>
<dbReference type="EMBL" id="JBGMEK010000002">
    <property type="protein sequence ID" value="MFA0809589.1"/>
    <property type="molecule type" value="Genomic_DNA"/>
</dbReference>